<dbReference type="Pfam" id="PF13649">
    <property type="entry name" value="Methyltransf_25"/>
    <property type="match status" value="1"/>
</dbReference>
<gene>
    <name evidence="3" type="ORF">H9634_07965</name>
</gene>
<protein>
    <submittedName>
        <fullName evidence="3">Methyltransferase domain-containing protein</fullName>
    </submittedName>
</protein>
<keyword evidence="4" id="KW-1185">Reference proteome</keyword>
<sequence>MVDSQHFTDAAADYSRLAPHLWDRIGADAVAAAGPQPGERVLDACSGIGSSALPAAAAVGADGRVDAVDLAGGLLDALRQRVSKRRLDQVRTHQADVLEFGQPGEYDLVQCVLGIMFFPNFTAGSRQLVTRLRPGGRLMLAVWDHGVMADIGMRAFHSIQRVRGEKLPDPAYAKSARENDEPDGADADARADDASDTAAGETDGDTVAGDKAGLSFDQIDTQDAFGPWMEDLGLIDVTVTVQERNLELDDELAWLVITGSGFRSMLSGMSDEQIEEVRADLLAGLHLDGFTSLNTSTLVGIGHRPE</sequence>
<dbReference type="GO" id="GO:0032259">
    <property type="term" value="P:methylation"/>
    <property type="evidence" value="ECO:0007669"/>
    <property type="project" value="UniProtKB-KW"/>
</dbReference>
<feature type="region of interest" description="Disordered" evidence="1">
    <location>
        <begin position="172"/>
        <end position="211"/>
    </location>
</feature>
<dbReference type="Gene3D" id="3.40.50.150">
    <property type="entry name" value="Vaccinia Virus protein VP39"/>
    <property type="match status" value="1"/>
</dbReference>
<dbReference type="CDD" id="cd02440">
    <property type="entry name" value="AdoMet_MTases"/>
    <property type="match status" value="1"/>
</dbReference>
<dbReference type="InterPro" id="IPR029063">
    <property type="entry name" value="SAM-dependent_MTases_sf"/>
</dbReference>
<evidence type="ECO:0000259" key="2">
    <source>
        <dbReference type="Pfam" id="PF13649"/>
    </source>
</evidence>
<feature type="domain" description="Methyltransferase" evidence="2">
    <location>
        <begin position="41"/>
        <end position="136"/>
    </location>
</feature>
<comment type="caution">
    <text evidence="3">The sequence shown here is derived from an EMBL/GenBank/DDBJ whole genome shotgun (WGS) entry which is preliminary data.</text>
</comment>
<reference evidence="3 4" key="1">
    <citation type="submission" date="2020-08" db="EMBL/GenBank/DDBJ databases">
        <title>A Genomic Blueprint of the Chicken Gut Microbiome.</title>
        <authorList>
            <person name="Gilroy R."/>
            <person name="Ravi A."/>
            <person name="Getino M."/>
            <person name="Pursley I."/>
            <person name="Horton D.L."/>
            <person name="Alikhan N.-F."/>
            <person name="Baker D."/>
            <person name="Gharbi K."/>
            <person name="Hall N."/>
            <person name="Watson M."/>
            <person name="Adriaenssens E.M."/>
            <person name="Foster-Nyarko E."/>
            <person name="Jarju S."/>
            <person name="Secka A."/>
            <person name="Antonio M."/>
            <person name="Oren A."/>
            <person name="Chaudhuri R."/>
            <person name="La Ragione R.M."/>
            <person name="Hildebrand F."/>
            <person name="Pallen M.J."/>
        </authorList>
    </citation>
    <scope>NUCLEOTIDE SEQUENCE [LARGE SCALE GENOMIC DNA]</scope>
    <source>
        <strain evidence="3 4">Re57</strain>
    </source>
</reference>
<evidence type="ECO:0000256" key="1">
    <source>
        <dbReference type="SAM" id="MobiDB-lite"/>
    </source>
</evidence>
<dbReference type="InterPro" id="IPR041698">
    <property type="entry name" value="Methyltransf_25"/>
</dbReference>
<keyword evidence="3" id="KW-0489">Methyltransferase</keyword>
<accession>A0ABR8WUN1</accession>
<dbReference type="SUPFAM" id="SSF53335">
    <property type="entry name" value="S-adenosyl-L-methionine-dependent methyltransferases"/>
    <property type="match status" value="1"/>
</dbReference>
<proteinExistence type="predicted"/>
<dbReference type="EMBL" id="JACSPY010000006">
    <property type="protein sequence ID" value="MBD8020715.1"/>
    <property type="molecule type" value="Genomic_DNA"/>
</dbReference>
<name>A0ABR8WUN1_9MICO</name>
<dbReference type="GO" id="GO:0008168">
    <property type="term" value="F:methyltransferase activity"/>
    <property type="evidence" value="ECO:0007669"/>
    <property type="project" value="UniProtKB-KW"/>
</dbReference>
<organism evidence="3 4">
    <name type="scientific">Brevibacterium gallinarum</name>
    <dbReference type="NCBI Taxonomy" id="2762220"/>
    <lineage>
        <taxon>Bacteria</taxon>
        <taxon>Bacillati</taxon>
        <taxon>Actinomycetota</taxon>
        <taxon>Actinomycetes</taxon>
        <taxon>Micrococcales</taxon>
        <taxon>Brevibacteriaceae</taxon>
        <taxon>Brevibacterium</taxon>
    </lineage>
</organism>
<dbReference type="RefSeq" id="WP_191726167.1">
    <property type="nucleotide sequence ID" value="NZ_JACSPY010000006.1"/>
</dbReference>
<dbReference type="Proteomes" id="UP000651517">
    <property type="component" value="Unassembled WGS sequence"/>
</dbReference>
<evidence type="ECO:0000313" key="3">
    <source>
        <dbReference type="EMBL" id="MBD8020715.1"/>
    </source>
</evidence>
<keyword evidence="3" id="KW-0808">Transferase</keyword>
<evidence type="ECO:0000313" key="4">
    <source>
        <dbReference type="Proteomes" id="UP000651517"/>
    </source>
</evidence>